<evidence type="ECO:0000313" key="7">
    <source>
        <dbReference type="EMBL" id="KAE8238744.1"/>
    </source>
</evidence>
<dbReference type="GO" id="GO:0004693">
    <property type="term" value="F:cyclin-dependent protein serine/threonine kinase activity"/>
    <property type="evidence" value="ECO:0007669"/>
    <property type="project" value="TreeGrafter"/>
</dbReference>
<dbReference type="Pfam" id="PF00069">
    <property type="entry name" value="Pkinase"/>
    <property type="match status" value="1"/>
</dbReference>
<comment type="similarity">
    <text evidence="1">Belongs to the protein kinase superfamily. CMGC Ser/Thr protein kinase family. CDC2/CDKX subfamily.</text>
</comment>
<dbReference type="Gene3D" id="1.10.510.10">
    <property type="entry name" value="Transferase(Phosphotransferase) domain 1"/>
    <property type="match status" value="1"/>
</dbReference>
<dbReference type="GO" id="GO:0030332">
    <property type="term" value="F:cyclin binding"/>
    <property type="evidence" value="ECO:0007669"/>
    <property type="project" value="TreeGrafter"/>
</dbReference>
<dbReference type="GO" id="GO:0005524">
    <property type="term" value="F:ATP binding"/>
    <property type="evidence" value="ECO:0007669"/>
    <property type="project" value="UniProtKB-UniRule"/>
</dbReference>
<gene>
    <name evidence="7" type="ORF">A4X06_0g8642</name>
</gene>
<protein>
    <recommendedName>
        <fullName evidence="6">Protein kinase domain-containing protein</fullName>
    </recommendedName>
</protein>
<dbReference type="Proteomes" id="UP000077684">
    <property type="component" value="Unassembled WGS sequence"/>
</dbReference>
<feature type="binding site" evidence="4">
    <location>
        <position position="535"/>
    </location>
    <ligand>
        <name>ATP</name>
        <dbReference type="ChEBI" id="CHEBI:30616"/>
    </ligand>
</feature>
<feature type="coiled-coil region" evidence="5">
    <location>
        <begin position="443"/>
        <end position="477"/>
    </location>
</feature>
<feature type="coiled-coil region" evidence="5">
    <location>
        <begin position="180"/>
        <end position="410"/>
    </location>
</feature>
<dbReference type="GO" id="GO:0005634">
    <property type="term" value="C:nucleus"/>
    <property type="evidence" value="ECO:0007669"/>
    <property type="project" value="TreeGrafter"/>
</dbReference>
<dbReference type="PROSITE" id="PS00108">
    <property type="entry name" value="PROTEIN_KINASE_ST"/>
    <property type="match status" value="1"/>
</dbReference>
<evidence type="ECO:0000256" key="5">
    <source>
        <dbReference type="SAM" id="Coils"/>
    </source>
</evidence>
<dbReference type="GO" id="GO:0005737">
    <property type="term" value="C:cytoplasm"/>
    <property type="evidence" value="ECO:0007669"/>
    <property type="project" value="TreeGrafter"/>
</dbReference>
<evidence type="ECO:0000256" key="2">
    <source>
        <dbReference type="ARBA" id="ARBA00022741"/>
    </source>
</evidence>
<dbReference type="SUPFAM" id="SSF57997">
    <property type="entry name" value="Tropomyosin"/>
    <property type="match status" value="1"/>
</dbReference>
<dbReference type="GO" id="GO:0007165">
    <property type="term" value="P:signal transduction"/>
    <property type="evidence" value="ECO:0007669"/>
    <property type="project" value="TreeGrafter"/>
</dbReference>
<dbReference type="PANTHER" id="PTHR24056">
    <property type="entry name" value="CELL DIVISION PROTEIN KINASE"/>
    <property type="match status" value="1"/>
</dbReference>
<name>A0A8X7SSW2_9BASI</name>
<sequence length="821" mass="92081">MTSQTEQKAILNRGLTEYWPSPSVVQQLDLHKLLFGRPDAPGSTLVPLLAKYGPKPEKLFVSGDTITWTDTRGAGPLGPAMELRLLLLSFQQLEGQAPNLDIPHVAQQLVPCLASHVLTHLTGAALEQSEALLQDPQANEYGRMVFPMSPALLHLQVQQAISTKEVHMLRQFVETQTSDASNSQQQKDELDEIRAELRKAEQAITAAEELEMLLEKACSDVKELEAQAVRKETEIVHAKDQLRASAEQSSQEIANLQDRLREAVRKGENASADSHLRLTTAEDHLKASEDRLKVSEDQLKAALKQEKSLKTLLREADARKASDDDRLQAARNYGKALEERLQQAEDRVNPLEAQLNTFEQRSRTAQVNTEKLSKQKQDLEDNVRSLTSKCDEATEKLHSSEIECAKLREELRTKIEAEKRSENTRTSNRHAGSDTAFATTIALDALKKNLKSADQKAQRLQAELDGMRAQITETNRTAEASLQAPQEVRLLPTNPIWRDAARYSIDPQTRTVGAGAHGRVRVVRDDLTRNRVVVKVNEIPPPGVLPQHIGREIDFLAESSCDYVVPLLDVVQFMEGQHHFLGLVMPFYPRDLEGVIYDFARNLNVKDITHYASQILSGLSFLASRDIIHCDLKPANLLVGKNHQLVLADFGLAEIRVRPQQRRVIASMNYRSPECFFRTEQRGQSLDIWAFGVILAEMIGRALPWDGSTPLDIFEQILRHTGVPYQVELFPGAGKHPGVFHGQDMHSERSIPPTGQVKFDPRPRLLPMSIDTCGTSRDHFRDLLALVDRTLVLDPARRPSASRLLESTAFRDSDPRGDRKM</sequence>
<evidence type="ECO:0000313" key="8">
    <source>
        <dbReference type="Proteomes" id="UP000077684"/>
    </source>
</evidence>
<dbReference type="Gene3D" id="1.20.5.340">
    <property type="match status" value="1"/>
</dbReference>
<keyword evidence="5" id="KW-0175">Coiled coil</keyword>
<dbReference type="GO" id="GO:0010468">
    <property type="term" value="P:regulation of gene expression"/>
    <property type="evidence" value="ECO:0007669"/>
    <property type="project" value="TreeGrafter"/>
</dbReference>
<dbReference type="InterPro" id="IPR017441">
    <property type="entry name" value="Protein_kinase_ATP_BS"/>
</dbReference>
<dbReference type="PROSITE" id="PS50011">
    <property type="entry name" value="PROTEIN_KINASE_DOM"/>
    <property type="match status" value="1"/>
</dbReference>
<keyword evidence="3 4" id="KW-0067">ATP-binding</keyword>
<keyword evidence="2 4" id="KW-0547">Nucleotide-binding</keyword>
<dbReference type="InterPro" id="IPR008271">
    <property type="entry name" value="Ser/Thr_kinase_AS"/>
</dbReference>
<dbReference type="AlphaFoldDB" id="A0A8X7SSW2"/>
<dbReference type="InterPro" id="IPR000719">
    <property type="entry name" value="Prot_kinase_dom"/>
</dbReference>
<comment type="caution">
    <text evidence="7">The sequence shown here is derived from an EMBL/GenBank/DDBJ whole genome shotgun (WGS) entry which is preliminary data.</text>
</comment>
<dbReference type="PANTHER" id="PTHR24056:SF337">
    <property type="entry name" value="SERINE_THREONINE PROTEIN KINASE"/>
    <property type="match status" value="1"/>
</dbReference>
<dbReference type="PROSITE" id="PS00107">
    <property type="entry name" value="PROTEIN_KINASE_ATP"/>
    <property type="match status" value="1"/>
</dbReference>
<evidence type="ECO:0000256" key="1">
    <source>
        <dbReference type="ARBA" id="ARBA00006485"/>
    </source>
</evidence>
<dbReference type="Gene3D" id="3.30.200.20">
    <property type="entry name" value="Phosphorylase Kinase, domain 1"/>
    <property type="match status" value="1"/>
</dbReference>
<dbReference type="EMBL" id="LWDE02001995">
    <property type="protein sequence ID" value="KAE8238744.1"/>
    <property type="molecule type" value="Genomic_DNA"/>
</dbReference>
<keyword evidence="8" id="KW-1185">Reference proteome</keyword>
<reference evidence="7" key="1">
    <citation type="submission" date="2016-04" db="EMBL/GenBank/DDBJ databases">
        <authorList>
            <person name="Nguyen H.D."/>
            <person name="Samba Siva P."/>
            <person name="Cullis J."/>
            <person name="Levesque C.A."/>
            <person name="Hambleton S."/>
        </authorList>
    </citation>
    <scope>NUCLEOTIDE SEQUENCE</scope>
    <source>
        <strain evidence="7">DAOMC 236426</strain>
    </source>
</reference>
<dbReference type="InterPro" id="IPR050108">
    <property type="entry name" value="CDK"/>
</dbReference>
<evidence type="ECO:0000259" key="6">
    <source>
        <dbReference type="PROSITE" id="PS50011"/>
    </source>
</evidence>
<dbReference type="SUPFAM" id="SSF56112">
    <property type="entry name" value="Protein kinase-like (PK-like)"/>
    <property type="match status" value="1"/>
</dbReference>
<reference evidence="7" key="2">
    <citation type="journal article" date="2019" name="IMA Fungus">
        <title>Genome sequencing and comparison of five Tilletia species to identify candidate genes for the detection of regulated species infecting wheat.</title>
        <authorList>
            <person name="Nguyen H.D.T."/>
            <person name="Sultana T."/>
            <person name="Kesanakurti P."/>
            <person name="Hambleton S."/>
        </authorList>
    </citation>
    <scope>NUCLEOTIDE SEQUENCE</scope>
    <source>
        <strain evidence="7">DAOMC 236426</strain>
    </source>
</reference>
<accession>A0A8X7SSW2</accession>
<organism evidence="7 8">
    <name type="scientific">Tilletia controversa</name>
    <name type="common">dwarf bunt fungus</name>
    <dbReference type="NCBI Taxonomy" id="13291"/>
    <lineage>
        <taxon>Eukaryota</taxon>
        <taxon>Fungi</taxon>
        <taxon>Dikarya</taxon>
        <taxon>Basidiomycota</taxon>
        <taxon>Ustilaginomycotina</taxon>
        <taxon>Exobasidiomycetes</taxon>
        <taxon>Tilletiales</taxon>
        <taxon>Tilletiaceae</taxon>
        <taxon>Tilletia</taxon>
    </lineage>
</organism>
<feature type="domain" description="Protein kinase" evidence="6">
    <location>
        <begin position="506"/>
        <end position="810"/>
    </location>
</feature>
<dbReference type="InterPro" id="IPR011009">
    <property type="entry name" value="Kinase-like_dom_sf"/>
</dbReference>
<dbReference type="GO" id="GO:0000307">
    <property type="term" value="C:cyclin-dependent protein kinase holoenzyme complex"/>
    <property type="evidence" value="ECO:0007669"/>
    <property type="project" value="TreeGrafter"/>
</dbReference>
<dbReference type="GO" id="GO:0010389">
    <property type="term" value="P:regulation of G2/M transition of mitotic cell cycle"/>
    <property type="evidence" value="ECO:0007669"/>
    <property type="project" value="TreeGrafter"/>
</dbReference>
<dbReference type="SMART" id="SM00220">
    <property type="entry name" value="S_TKc"/>
    <property type="match status" value="1"/>
</dbReference>
<evidence type="ECO:0000256" key="3">
    <source>
        <dbReference type="ARBA" id="ARBA00022840"/>
    </source>
</evidence>
<dbReference type="GO" id="GO:0000082">
    <property type="term" value="P:G1/S transition of mitotic cell cycle"/>
    <property type="evidence" value="ECO:0007669"/>
    <property type="project" value="TreeGrafter"/>
</dbReference>
<evidence type="ECO:0000256" key="4">
    <source>
        <dbReference type="PROSITE-ProRule" id="PRU10141"/>
    </source>
</evidence>
<proteinExistence type="inferred from homology"/>